<dbReference type="Gene3D" id="3.40.50.10130">
    <property type="match status" value="1"/>
</dbReference>
<dbReference type="InterPro" id="IPR006166">
    <property type="entry name" value="ERCC4_domain"/>
</dbReference>
<feature type="domain" description="ERCC4" evidence="1">
    <location>
        <begin position="21"/>
        <end position="151"/>
    </location>
</feature>
<dbReference type="Pfam" id="PF02732">
    <property type="entry name" value="ERCC4"/>
    <property type="match status" value="1"/>
</dbReference>
<name>A0A0F8W210_9ZZZZ</name>
<dbReference type="EMBL" id="LAZR01067866">
    <property type="protein sequence ID" value="KKK50747.1"/>
    <property type="molecule type" value="Genomic_DNA"/>
</dbReference>
<sequence>MSSDNIIRERYKIPKTVTVEIDTREQYPIRFPAYMEIINPENITKRLKIKVVSKKIKLDTGDYRLAEYPNCCIIERKAGQRELNKNLFHFKDAVRQAKSFRRLAKCEYPCILVEVTPAEILRANPHVQDTEALLHRLAFIFAKYGVHVLWIPWRHRKRTSTGQLGLFLIHLMLGFALKKDLEILPEALK</sequence>
<reference evidence="2" key="1">
    <citation type="journal article" date="2015" name="Nature">
        <title>Complex archaea that bridge the gap between prokaryotes and eukaryotes.</title>
        <authorList>
            <person name="Spang A."/>
            <person name="Saw J.H."/>
            <person name="Jorgensen S.L."/>
            <person name="Zaremba-Niedzwiedzka K."/>
            <person name="Martijn J."/>
            <person name="Lind A.E."/>
            <person name="van Eijk R."/>
            <person name="Schleper C."/>
            <person name="Guy L."/>
            <person name="Ettema T.J."/>
        </authorList>
    </citation>
    <scope>NUCLEOTIDE SEQUENCE</scope>
</reference>
<gene>
    <name evidence="2" type="ORF">LCGC14_3121930</name>
</gene>
<proteinExistence type="predicted"/>
<protein>
    <recommendedName>
        <fullName evidence="1">ERCC4 domain-containing protein</fullName>
    </recommendedName>
</protein>
<accession>A0A0F8W210</accession>
<evidence type="ECO:0000313" key="2">
    <source>
        <dbReference type="EMBL" id="KKK50747.1"/>
    </source>
</evidence>
<dbReference type="AlphaFoldDB" id="A0A0F8W210"/>
<organism evidence="2">
    <name type="scientific">marine sediment metagenome</name>
    <dbReference type="NCBI Taxonomy" id="412755"/>
    <lineage>
        <taxon>unclassified sequences</taxon>
        <taxon>metagenomes</taxon>
        <taxon>ecological metagenomes</taxon>
    </lineage>
</organism>
<comment type="caution">
    <text evidence="2">The sequence shown here is derived from an EMBL/GenBank/DDBJ whole genome shotgun (WGS) entry which is preliminary data.</text>
</comment>
<evidence type="ECO:0000259" key="1">
    <source>
        <dbReference type="Pfam" id="PF02732"/>
    </source>
</evidence>